<proteinExistence type="predicted"/>
<organism evidence="2 3">
    <name type="scientific">Streptomyces chiangmaiensis</name>
    <dbReference type="NCBI Taxonomy" id="766497"/>
    <lineage>
        <taxon>Bacteria</taxon>
        <taxon>Bacillati</taxon>
        <taxon>Actinomycetota</taxon>
        <taxon>Actinomycetes</taxon>
        <taxon>Kitasatosporales</taxon>
        <taxon>Streptomycetaceae</taxon>
        <taxon>Streptomyces</taxon>
    </lineage>
</organism>
<protein>
    <submittedName>
        <fullName evidence="2">TIGR02679 domain-containing protein</fullName>
    </submittedName>
</protein>
<evidence type="ECO:0000259" key="1">
    <source>
        <dbReference type="Pfam" id="PF11796"/>
    </source>
</evidence>
<comment type="caution">
    <text evidence="2">The sequence shown here is derived from an EMBL/GenBank/DDBJ whole genome shotgun (WGS) entry which is preliminary data.</text>
</comment>
<feature type="domain" description="Conserved hypothetical protein CHP02679 N terminus" evidence="1">
    <location>
        <begin position="2"/>
        <end position="133"/>
    </location>
</feature>
<dbReference type="InterPro" id="IPR024466">
    <property type="entry name" value="CHP02679_N"/>
</dbReference>
<evidence type="ECO:0000313" key="2">
    <source>
        <dbReference type="EMBL" id="MED7827094.1"/>
    </source>
</evidence>
<sequence>MHNLNAREREAISLLLAKPLTKTTASIPLKDLDARLRTSALGCGLAATLQELGRPLADRRAARDKAAAQRAGLWATAEAALTTTSLSVQIWAGRWREEIRRAGTVARQDPHTAATLLTQAIHTLATLCGGRPATDACGGPPAAGRQQTASFRCQHRPGSARAARSAVDLLRAYDLLIRRRVQHHRAPLACRDPLAPPPIAGVPPCVVLHLR</sequence>
<keyword evidence="3" id="KW-1185">Reference proteome</keyword>
<name>A0ABU7FVG8_9ACTN</name>
<accession>A0ABU7FVG8</accession>
<dbReference type="Pfam" id="PF11796">
    <property type="entry name" value="DUF3323"/>
    <property type="match status" value="1"/>
</dbReference>
<reference evidence="2" key="1">
    <citation type="submission" date="2024-01" db="EMBL/GenBank/DDBJ databases">
        <title>First draft genome sequence data of TA4-1, the type strain of Gram-positive actinobacterium Streptomyces chiangmaiensis.</title>
        <authorList>
            <person name="Yasawong M."/>
            <person name="Nantapong N."/>
        </authorList>
    </citation>
    <scope>NUCLEOTIDE SEQUENCE</scope>
    <source>
        <strain evidence="2">TA4-1</strain>
    </source>
</reference>
<evidence type="ECO:0000313" key="3">
    <source>
        <dbReference type="Proteomes" id="UP001333996"/>
    </source>
</evidence>
<gene>
    <name evidence="2" type="ORF">VXC91_35545</name>
</gene>
<dbReference type="EMBL" id="JAYWVC010000203">
    <property type="protein sequence ID" value="MED7827094.1"/>
    <property type="molecule type" value="Genomic_DNA"/>
</dbReference>
<dbReference type="Proteomes" id="UP001333996">
    <property type="component" value="Unassembled WGS sequence"/>
</dbReference>
<dbReference type="RefSeq" id="WP_329511490.1">
    <property type="nucleotide sequence ID" value="NZ_JAYWVC010000203.1"/>
</dbReference>